<dbReference type="Pfam" id="PF14076">
    <property type="entry name" value="DUF4258"/>
    <property type="match status" value="1"/>
</dbReference>
<gene>
    <name evidence="1" type="ORF">BON30_35495</name>
</gene>
<comment type="caution">
    <text evidence="1">The sequence shown here is derived from an EMBL/GenBank/DDBJ whole genome shotgun (WGS) entry which is preliminary data.</text>
</comment>
<dbReference type="EMBL" id="MPIN01000012">
    <property type="protein sequence ID" value="OJH35921.1"/>
    <property type="molecule type" value="Genomic_DNA"/>
</dbReference>
<organism evidence="1 2">
    <name type="scientific">Cystobacter ferrugineus</name>
    <dbReference type="NCBI Taxonomy" id="83449"/>
    <lineage>
        <taxon>Bacteria</taxon>
        <taxon>Pseudomonadati</taxon>
        <taxon>Myxococcota</taxon>
        <taxon>Myxococcia</taxon>
        <taxon>Myxococcales</taxon>
        <taxon>Cystobacterineae</taxon>
        <taxon>Archangiaceae</taxon>
        <taxon>Cystobacter</taxon>
    </lineage>
</organism>
<accession>A0A1L9B0Z4</accession>
<dbReference type="Proteomes" id="UP000182229">
    <property type="component" value="Unassembled WGS sequence"/>
</dbReference>
<sequence>MNRLNRNEAMKLVQRCLKEGQVSFSSHALEELDADDMTTQDAINVLRGGRIETEAEWERGSWRYRVSTPRYVVVVAFRPELNLVVVTAWRK</sequence>
<name>A0A1L9B0Z4_9BACT</name>
<proteinExistence type="predicted"/>
<keyword evidence="2" id="KW-1185">Reference proteome</keyword>
<reference evidence="1 2" key="2">
    <citation type="submission" date="2016-12" db="EMBL/GenBank/DDBJ databases">
        <title>Draft Genome Sequence of Cystobacter ferrugineus Strain Cbfe23.</title>
        <authorList>
            <person name="Akbar S."/>
            <person name="Dowd S.E."/>
            <person name="Stevens D.C."/>
        </authorList>
    </citation>
    <scope>NUCLEOTIDE SEQUENCE [LARGE SCALE GENOMIC DNA]</scope>
    <source>
        <strain evidence="1 2">Cbfe23</strain>
    </source>
</reference>
<dbReference type="InterPro" id="IPR025354">
    <property type="entry name" value="DUF4258"/>
</dbReference>
<dbReference type="OrthoDB" id="5521284at2"/>
<evidence type="ECO:0000313" key="2">
    <source>
        <dbReference type="Proteomes" id="UP000182229"/>
    </source>
</evidence>
<reference evidence="2" key="1">
    <citation type="submission" date="2016-11" db="EMBL/GenBank/DDBJ databases">
        <authorList>
            <person name="Shukria A."/>
            <person name="Stevens D.C."/>
        </authorList>
    </citation>
    <scope>NUCLEOTIDE SEQUENCE [LARGE SCALE GENOMIC DNA]</scope>
    <source>
        <strain evidence="2">Cbfe23</strain>
    </source>
</reference>
<protein>
    <recommendedName>
        <fullName evidence="3">DUF4258 domain-containing protein</fullName>
    </recommendedName>
</protein>
<dbReference type="RefSeq" id="WP_071902951.1">
    <property type="nucleotide sequence ID" value="NZ_MPIN01000012.1"/>
</dbReference>
<evidence type="ECO:0000313" key="1">
    <source>
        <dbReference type="EMBL" id="OJH35921.1"/>
    </source>
</evidence>
<evidence type="ECO:0008006" key="3">
    <source>
        <dbReference type="Google" id="ProtNLM"/>
    </source>
</evidence>
<dbReference type="AlphaFoldDB" id="A0A1L9B0Z4"/>